<evidence type="ECO:0000313" key="15">
    <source>
        <dbReference type="Proteomes" id="UP000271227"/>
    </source>
</evidence>
<evidence type="ECO:0000256" key="3">
    <source>
        <dbReference type="ARBA" id="ARBA00023002"/>
    </source>
</evidence>
<dbReference type="EMBL" id="REFR01000001">
    <property type="protein sequence ID" value="RMB13038.1"/>
    <property type="molecule type" value="Genomic_DNA"/>
</dbReference>
<dbReference type="GO" id="GO:0051536">
    <property type="term" value="F:iron-sulfur cluster binding"/>
    <property type="evidence" value="ECO:0007669"/>
    <property type="project" value="UniProtKB-KW"/>
</dbReference>
<organism evidence="14 15">
    <name type="scientific">Eilatimonas milleporae</name>
    <dbReference type="NCBI Taxonomy" id="911205"/>
    <lineage>
        <taxon>Bacteria</taxon>
        <taxon>Pseudomonadati</taxon>
        <taxon>Pseudomonadota</taxon>
        <taxon>Alphaproteobacteria</taxon>
        <taxon>Kordiimonadales</taxon>
        <taxon>Kordiimonadaceae</taxon>
        <taxon>Eilatimonas</taxon>
    </lineage>
</organism>
<evidence type="ECO:0000256" key="8">
    <source>
        <dbReference type="ARBA" id="ARBA00047685"/>
    </source>
</evidence>
<reference evidence="14 15" key="1">
    <citation type="submission" date="2018-10" db="EMBL/GenBank/DDBJ databases">
        <title>Genomic Encyclopedia of Archaeal and Bacterial Type Strains, Phase II (KMG-II): from individual species to whole genera.</title>
        <authorList>
            <person name="Goeker M."/>
        </authorList>
    </citation>
    <scope>NUCLEOTIDE SEQUENCE [LARGE SCALE GENOMIC DNA]</scope>
    <source>
        <strain evidence="14 15">DSM 25217</strain>
    </source>
</reference>
<dbReference type="GO" id="GO:0004159">
    <property type="term" value="F:dihydropyrimidine dehydrogenase (NAD+) activity"/>
    <property type="evidence" value="ECO:0007669"/>
    <property type="project" value="UniProtKB-EC"/>
</dbReference>
<comment type="caution">
    <text evidence="14">The sequence shown here is derived from an EMBL/GenBank/DDBJ whole genome shotgun (WGS) entry which is preliminary data.</text>
</comment>
<evidence type="ECO:0000256" key="11">
    <source>
        <dbReference type="ARBA" id="ARBA00049714"/>
    </source>
</evidence>
<name>A0A3M0CUQ2_9PROT</name>
<dbReference type="Pfam" id="PF14697">
    <property type="entry name" value="Fer4_21"/>
    <property type="match status" value="1"/>
</dbReference>
<dbReference type="PANTHER" id="PTHR43073:SF2">
    <property type="entry name" value="DIHYDROPYRIMIDINE DEHYDROGENASE [NADP(+)]"/>
    <property type="match status" value="1"/>
</dbReference>
<dbReference type="Gene3D" id="3.20.20.70">
    <property type="entry name" value="Aldolase class I"/>
    <property type="match status" value="1"/>
</dbReference>
<dbReference type="InterPro" id="IPR013785">
    <property type="entry name" value="Aldolase_TIM"/>
</dbReference>
<proteinExistence type="inferred from homology"/>
<keyword evidence="2" id="KW-0479">Metal-binding</keyword>
<dbReference type="InterPro" id="IPR005720">
    <property type="entry name" value="Dihydroorotate_DH_cat"/>
</dbReference>
<dbReference type="EC" id="1.3.1.1" evidence="12"/>
<evidence type="ECO:0000256" key="12">
    <source>
        <dbReference type="ARBA" id="ARBA00049728"/>
    </source>
</evidence>
<dbReference type="GO" id="GO:0005737">
    <property type="term" value="C:cytoplasm"/>
    <property type="evidence" value="ECO:0007669"/>
    <property type="project" value="InterPro"/>
</dbReference>
<dbReference type="AlphaFoldDB" id="A0A3M0CUQ2"/>
<dbReference type="Pfam" id="PF01180">
    <property type="entry name" value="DHO_dh"/>
    <property type="match status" value="1"/>
</dbReference>
<evidence type="ECO:0000256" key="7">
    <source>
        <dbReference type="ARBA" id="ARBA00032722"/>
    </source>
</evidence>
<dbReference type="PROSITE" id="PS00198">
    <property type="entry name" value="4FE4S_FER_1"/>
    <property type="match status" value="1"/>
</dbReference>
<evidence type="ECO:0000259" key="13">
    <source>
        <dbReference type="PROSITE" id="PS51379"/>
    </source>
</evidence>
<evidence type="ECO:0000313" key="14">
    <source>
        <dbReference type="EMBL" id="RMB13038.1"/>
    </source>
</evidence>
<dbReference type="FunFam" id="3.20.20.70:FF:000027">
    <property type="entry name" value="Dihydropyrimidine dehydrogenase [NADP(+)]"/>
    <property type="match status" value="1"/>
</dbReference>
<dbReference type="PROSITE" id="PS51379">
    <property type="entry name" value="4FE4S_FER_2"/>
    <property type="match status" value="2"/>
</dbReference>
<evidence type="ECO:0000256" key="1">
    <source>
        <dbReference type="ARBA" id="ARBA00010804"/>
    </source>
</evidence>
<dbReference type="SUPFAM" id="SSF51395">
    <property type="entry name" value="FMN-linked oxidoreductases"/>
    <property type="match status" value="1"/>
</dbReference>
<gene>
    <name evidence="14" type="ORF">BXY39_0029</name>
</gene>
<dbReference type="GO" id="GO:0046872">
    <property type="term" value="F:metal ion binding"/>
    <property type="evidence" value="ECO:0007669"/>
    <property type="project" value="UniProtKB-KW"/>
</dbReference>
<comment type="similarity">
    <text evidence="1">Belongs to the dihydropyrimidine dehydrogenase family.</text>
</comment>
<comment type="catalytic activity">
    <reaction evidence="8">
        <text>5,6-dihydrothymine + NAD(+) = thymine + NADH + H(+)</text>
        <dbReference type="Rhea" id="RHEA:28791"/>
        <dbReference type="ChEBI" id="CHEBI:15378"/>
        <dbReference type="ChEBI" id="CHEBI:17821"/>
        <dbReference type="ChEBI" id="CHEBI:27468"/>
        <dbReference type="ChEBI" id="CHEBI:57540"/>
        <dbReference type="ChEBI" id="CHEBI:57945"/>
        <dbReference type="EC" id="1.3.1.1"/>
    </reaction>
</comment>
<dbReference type="InParanoid" id="A0A3M0CUQ2"/>
<dbReference type="OrthoDB" id="9794954at2"/>
<feature type="domain" description="4Fe-4S ferredoxin-type" evidence="13">
    <location>
        <begin position="365"/>
        <end position="397"/>
    </location>
</feature>
<feature type="domain" description="4Fe-4S ferredoxin-type" evidence="13">
    <location>
        <begin position="402"/>
        <end position="432"/>
    </location>
</feature>
<dbReference type="InterPro" id="IPR017896">
    <property type="entry name" value="4Fe4S_Fe-S-bd"/>
</dbReference>
<comment type="catalytic activity">
    <reaction evidence="9">
        <text>5,6-dihydrouracil + NAD(+) = uracil + NADH + H(+)</text>
        <dbReference type="Rhea" id="RHEA:20189"/>
        <dbReference type="ChEBI" id="CHEBI:15378"/>
        <dbReference type="ChEBI" id="CHEBI:15901"/>
        <dbReference type="ChEBI" id="CHEBI:17568"/>
        <dbReference type="ChEBI" id="CHEBI:57540"/>
        <dbReference type="ChEBI" id="CHEBI:57945"/>
        <dbReference type="EC" id="1.3.1.1"/>
    </reaction>
</comment>
<dbReference type="CDD" id="cd02940">
    <property type="entry name" value="DHPD_FMN"/>
    <property type="match status" value="1"/>
</dbReference>
<keyword evidence="4" id="KW-0408">Iron</keyword>
<evidence type="ECO:0000256" key="4">
    <source>
        <dbReference type="ARBA" id="ARBA00023004"/>
    </source>
</evidence>
<dbReference type="RefSeq" id="WP_121936821.1">
    <property type="nucleotide sequence ID" value="NZ_REFR01000001.1"/>
</dbReference>
<sequence>MSNRNGFKHNGSYPNGSGVNGFHINRAGAKADLSCRIAGIDSINPFWLASAPPTDKKYNVVRAFEAGWAGAVWKTVGPEPPVINVTSRYGAHFDAGRGIVGFNNIELISDRPLDVNLREIEECRREWPDRVIIGSMMAPMDEQAWKDIAVALANAGVHGIELNLGCPHGMCERGMGSAIGQVPDFVEQTTRWVREAVNLPVFTKLTPNITDILVPAEAAKQGGAHAVSLINTVNSIVSVDLDAMAPTPTVDGKGTHGGYCGSAVKPIALNMVAEIARHAETRDLEISAIGGIGTWRDAAEFIALGANGLQVCTAAMLYGFRVVDDMIDGLQAYMDEKGYRTLEDFRGRAIPNTVDWNQLNMSYDLKAHISEDKCIDCGRCFIACEDTSHQAIEITAQEDGSRRFTVVEEDCVGCNLCQHVCPVPDCIDMRPVDNGEAPVTWPEHPLNPQRQAAE</sequence>
<accession>A0A3M0CUQ2</accession>
<dbReference type="PANTHER" id="PTHR43073">
    <property type="entry name" value="DIHYDROPYRIMIDINE DEHYDROGENASE [NADP(+)]"/>
    <property type="match status" value="1"/>
</dbReference>
<comment type="function">
    <text evidence="10">Involved in pyrimidine base degradation. Catalyzes physiologically the reduction of uracil to 5,6-dihydrouracil (DHU) by using NADH as a specific cosubstrate. It also catalyzes the reverse reaction and the reduction of thymine to 5,6-dihydrothymine (DHT).</text>
</comment>
<evidence type="ECO:0000256" key="6">
    <source>
        <dbReference type="ARBA" id="ARBA00030119"/>
    </source>
</evidence>
<evidence type="ECO:0000256" key="2">
    <source>
        <dbReference type="ARBA" id="ARBA00022723"/>
    </source>
</evidence>
<evidence type="ECO:0000256" key="9">
    <source>
        <dbReference type="ARBA" id="ARBA00048792"/>
    </source>
</evidence>
<comment type="subunit">
    <text evidence="11">Heterotetramer of 2 PreA and 2 PreT subunits.</text>
</comment>
<protein>
    <recommendedName>
        <fullName evidence="12">dihydrouracil dehydrogenase (NAD(+))</fullName>
        <ecNumber evidence="12">1.3.1.1</ecNumber>
    </recommendedName>
    <alternativeName>
        <fullName evidence="7">Dihydrothymine dehydrogenase</fullName>
    </alternativeName>
    <alternativeName>
        <fullName evidence="6">Dihydrouracil dehydrogenase</fullName>
    </alternativeName>
</protein>
<dbReference type="NCBIfam" id="NF006183">
    <property type="entry name" value="PRK08318.1"/>
    <property type="match status" value="1"/>
</dbReference>
<evidence type="ECO:0000256" key="10">
    <source>
        <dbReference type="ARBA" id="ARBA00049578"/>
    </source>
</evidence>
<dbReference type="FunCoup" id="A0A3M0CUQ2">
    <property type="interactions" value="241"/>
</dbReference>
<evidence type="ECO:0000256" key="5">
    <source>
        <dbReference type="ARBA" id="ARBA00023014"/>
    </source>
</evidence>
<dbReference type="InterPro" id="IPR017900">
    <property type="entry name" value="4Fe4S_Fe_S_CS"/>
</dbReference>
<keyword evidence="15" id="KW-1185">Reference proteome</keyword>
<keyword evidence="3" id="KW-0560">Oxidoreductase</keyword>
<dbReference type="SUPFAM" id="SSF54862">
    <property type="entry name" value="4Fe-4S ferredoxins"/>
    <property type="match status" value="1"/>
</dbReference>
<dbReference type="Proteomes" id="UP000271227">
    <property type="component" value="Unassembled WGS sequence"/>
</dbReference>
<keyword evidence="5" id="KW-0411">Iron-sulfur</keyword>
<dbReference type="Gene3D" id="3.30.70.20">
    <property type="match status" value="1"/>
</dbReference>